<proteinExistence type="evidence at transcript level"/>
<name>B6TMP7_MAIZE</name>
<reference evidence="1" key="1">
    <citation type="journal article" date="2009" name="Plant Mol. Biol.">
        <title>Insights into corn genes derived from large-scale cDNA sequencing.</title>
        <authorList>
            <person name="Alexandrov N.N."/>
            <person name="Brover V.V."/>
            <person name="Freidin S."/>
            <person name="Troukhan M.E."/>
            <person name="Tatarinova T.V."/>
            <person name="Zhang H."/>
            <person name="Swaller T.J."/>
            <person name="Lu Y.P."/>
            <person name="Bouck J."/>
            <person name="Flavell R.B."/>
            <person name="Feldmann K.A."/>
        </authorList>
    </citation>
    <scope>NUCLEOTIDE SEQUENCE</scope>
</reference>
<accession>B6TMP7</accession>
<organism evidence="1">
    <name type="scientific">Zea mays</name>
    <name type="common">Maize</name>
    <dbReference type="NCBI Taxonomy" id="4577"/>
    <lineage>
        <taxon>Eukaryota</taxon>
        <taxon>Viridiplantae</taxon>
        <taxon>Streptophyta</taxon>
        <taxon>Embryophyta</taxon>
        <taxon>Tracheophyta</taxon>
        <taxon>Spermatophyta</taxon>
        <taxon>Magnoliopsida</taxon>
        <taxon>Liliopsida</taxon>
        <taxon>Poales</taxon>
        <taxon>Poaceae</taxon>
        <taxon>PACMAD clade</taxon>
        <taxon>Panicoideae</taxon>
        <taxon>Andropogonodae</taxon>
        <taxon>Andropogoneae</taxon>
        <taxon>Tripsacinae</taxon>
        <taxon>Zea</taxon>
    </lineage>
</organism>
<dbReference type="EMBL" id="EU966262">
    <property type="protein sequence ID" value="ACG38380.1"/>
    <property type="molecule type" value="mRNA"/>
</dbReference>
<evidence type="ECO:0000313" key="1">
    <source>
        <dbReference type="EMBL" id="ACG38380.1"/>
    </source>
</evidence>
<protein>
    <submittedName>
        <fullName evidence="1">Uncharacterized protein</fullName>
    </submittedName>
</protein>
<dbReference type="AlphaFoldDB" id="B6TMP7"/>
<sequence>MELPSNAGDSELLPLEEHKERVLRHLHRRSKRPLEEFVAVVANVAEQLVSVYLDLGAEWRGADWRERFLASRTIERARWPGIGHTSHRVATGRAMPDQVSVVDSSEQLSSSYFNAPCIIRSTYLYLCQRYCNTLSLWSLLLHTIIVVH</sequence>